<evidence type="ECO:0000256" key="5">
    <source>
        <dbReference type="SAM" id="Coils"/>
    </source>
</evidence>
<feature type="domain" description="Sulfatase N-terminal" evidence="7">
    <location>
        <begin position="26"/>
        <end position="353"/>
    </location>
</feature>
<dbReference type="InterPro" id="IPR050738">
    <property type="entry name" value="Sulfatase"/>
</dbReference>
<keyword evidence="3 8" id="KW-0378">Hydrolase</keyword>
<evidence type="ECO:0000256" key="2">
    <source>
        <dbReference type="ARBA" id="ARBA00022723"/>
    </source>
</evidence>
<keyword evidence="6" id="KW-0732">Signal</keyword>
<accession>A0A841MHV1</accession>
<evidence type="ECO:0000313" key="9">
    <source>
        <dbReference type="Proteomes" id="UP000588604"/>
    </source>
</evidence>
<feature type="signal peptide" evidence="6">
    <location>
        <begin position="1"/>
        <end position="22"/>
    </location>
</feature>
<evidence type="ECO:0000256" key="1">
    <source>
        <dbReference type="ARBA" id="ARBA00008779"/>
    </source>
</evidence>
<evidence type="ECO:0000256" key="4">
    <source>
        <dbReference type="ARBA" id="ARBA00022837"/>
    </source>
</evidence>
<evidence type="ECO:0000313" key="8">
    <source>
        <dbReference type="EMBL" id="MBB6324899.1"/>
    </source>
</evidence>
<dbReference type="CDD" id="cd16146">
    <property type="entry name" value="ARS_like"/>
    <property type="match status" value="1"/>
</dbReference>
<dbReference type="Gene3D" id="3.40.720.10">
    <property type="entry name" value="Alkaline Phosphatase, subunit A"/>
    <property type="match status" value="1"/>
</dbReference>
<comment type="similarity">
    <text evidence="1">Belongs to the sulfatase family.</text>
</comment>
<evidence type="ECO:0000259" key="7">
    <source>
        <dbReference type="Pfam" id="PF00884"/>
    </source>
</evidence>
<keyword evidence="5" id="KW-0175">Coiled coil</keyword>
<dbReference type="FunFam" id="3.40.720.10:FF:000070">
    <property type="entry name" value="Arylsulfatase A"/>
    <property type="match status" value="1"/>
</dbReference>
<dbReference type="Gene3D" id="3.30.1120.10">
    <property type="match status" value="1"/>
</dbReference>
<dbReference type="PROSITE" id="PS00523">
    <property type="entry name" value="SULFATASE_1"/>
    <property type="match status" value="1"/>
</dbReference>
<dbReference type="EC" id="3.1.6.1" evidence="8"/>
<gene>
    <name evidence="8" type="ORF">FHS59_000514</name>
</gene>
<dbReference type="InterPro" id="IPR000917">
    <property type="entry name" value="Sulfatase_N"/>
</dbReference>
<evidence type="ECO:0000256" key="6">
    <source>
        <dbReference type="SAM" id="SignalP"/>
    </source>
</evidence>
<dbReference type="PANTHER" id="PTHR42693">
    <property type="entry name" value="ARYLSULFATASE FAMILY MEMBER"/>
    <property type="match status" value="1"/>
</dbReference>
<dbReference type="GO" id="GO:0046872">
    <property type="term" value="F:metal ion binding"/>
    <property type="evidence" value="ECO:0007669"/>
    <property type="project" value="UniProtKB-KW"/>
</dbReference>
<dbReference type="RefSeq" id="WP_184492848.1">
    <property type="nucleotide sequence ID" value="NZ_JACIJO010000001.1"/>
</dbReference>
<dbReference type="InterPro" id="IPR017850">
    <property type="entry name" value="Alkaline_phosphatase_core_sf"/>
</dbReference>
<dbReference type="GO" id="GO:0004065">
    <property type="term" value="F:arylsulfatase activity"/>
    <property type="evidence" value="ECO:0007669"/>
    <property type="project" value="UniProtKB-EC"/>
</dbReference>
<feature type="chain" id="PRO_5032603032" evidence="6">
    <location>
        <begin position="23"/>
        <end position="583"/>
    </location>
</feature>
<feature type="coiled-coil region" evidence="5">
    <location>
        <begin position="435"/>
        <end position="462"/>
    </location>
</feature>
<keyword evidence="2" id="KW-0479">Metal-binding</keyword>
<organism evidence="8 9">
    <name type="scientific">Algoriphagus iocasae</name>
    <dbReference type="NCBI Taxonomy" id="1836499"/>
    <lineage>
        <taxon>Bacteria</taxon>
        <taxon>Pseudomonadati</taxon>
        <taxon>Bacteroidota</taxon>
        <taxon>Cytophagia</taxon>
        <taxon>Cytophagales</taxon>
        <taxon>Cyclobacteriaceae</taxon>
        <taxon>Algoriphagus</taxon>
    </lineage>
</organism>
<dbReference type="SUPFAM" id="SSF53649">
    <property type="entry name" value="Alkaline phosphatase-like"/>
    <property type="match status" value="1"/>
</dbReference>
<proteinExistence type="inferred from homology"/>
<dbReference type="InterPro" id="IPR024607">
    <property type="entry name" value="Sulfatase_CS"/>
</dbReference>
<dbReference type="Pfam" id="PF00884">
    <property type="entry name" value="Sulfatase"/>
    <property type="match status" value="1"/>
</dbReference>
<reference evidence="8 9" key="1">
    <citation type="submission" date="2020-08" db="EMBL/GenBank/DDBJ databases">
        <title>Genomic Encyclopedia of Type Strains, Phase IV (KMG-IV): sequencing the most valuable type-strain genomes for metagenomic binning, comparative biology and taxonomic classification.</title>
        <authorList>
            <person name="Goeker M."/>
        </authorList>
    </citation>
    <scope>NUCLEOTIDE SEQUENCE [LARGE SCALE GENOMIC DNA]</scope>
    <source>
        <strain evidence="8 9">DSM 102044</strain>
    </source>
</reference>
<dbReference type="PANTHER" id="PTHR42693:SF53">
    <property type="entry name" value="ENDO-4-O-SULFATASE"/>
    <property type="match status" value="1"/>
</dbReference>
<keyword evidence="4" id="KW-0106">Calcium</keyword>
<evidence type="ECO:0000256" key="3">
    <source>
        <dbReference type="ARBA" id="ARBA00022801"/>
    </source>
</evidence>
<keyword evidence="9" id="KW-1185">Reference proteome</keyword>
<protein>
    <submittedName>
        <fullName evidence="8">Arylsulfatase</fullName>
        <ecNumber evidence="8">3.1.6.1</ecNumber>
    </submittedName>
</protein>
<name>A0A841MHV1_9BACT</name>
<sequence length="583" mass="66781">MTLSKNVLFLFTFLGAIQFSSAQRLPNIILIITDDQGYGDFGFTGNPHISTPTIDKLAQESIEFTNFYVSPVCAPTRSSLMTGRYSLRTGIRDTYNGGAMMATDEITIAELLKEKNYTTGIFGKWHLGDNFPMRPSDQGFDESLIHLSGGMGQVGDFTTYYQGDRSYFDPVLWHNNKQESYAGYCSDIFAGEAIKFIEKNKDVPFFTYLSFNAPHTPLQVPDEYYQKYKDLDPIEGFGKDEKPFYPMNESQKEDARKVYSMVENIDDNLKKLFSKLDELGIDDNTVVIFLTDNGPQQQRYVAGLRGLKGNVYQGGVRAPLLIHFPEKFSKNQQINALTAHLDILPTIADLMGIDLPNDRKIDGKSLLPLINGDESNFKNRSYFTYWNRKYPEKYTNISIQNSGWKLVGKTDYDAEIEDFQLFNLQEDPFEQRNLISEEKEKGQELKEEMDQLYNELIEEKNLIDQPKIQIGYGAENPTFLNRNDAAGERGIWAQEEIYGFWDVKLAAGTYDFRFKFVKPVPAKGTMFLETGTIVNSKTNSSEDEVDMIEMNGIELFEMETQLIPFYRVNGKEIFPFWVEVIKK</sequence>
<dbReference type="AlphaFoldDB" id="A0A841MHV1"/>
<dbReference type="Proteomes" id="UP000588604">
    <property type="component" value="Unassembled WGS sequence"/>
</dbReference>
<comment type="caution">
    <text evidence="8">The sequence shown here is derived from an EMBL/GenBank/DDBJ whole genome shotgun (WGS) entry which is preliminary data.</text>
</comment>
<dbReference type="EMBL" id="JACIJO010000001">
    <property type="protein sequence ID" value="MBB6324899.1"/>
    <property type="molecule type" value="Genomic_DNA"/>
</dbReference>